<evidence type="ECO:0000313" key="1">
    <source>
        <dbReference type="EMBL" id="KAG1821046.1"/>
    </source>
</evidence>
<comment type="caution">
    <text evidence="1">The sequence shown here is derived from an EMBL/GenBank/DDBJ whole genome shotgun (WGS) entry which is preliminary data.</text>
</comment>
<dbReference type="Proteomes" id="UP000807769">
    <property type="component" value="Unassembled WGS sequence"/>
</dbReference>
<dbReference type="GeneID" id="64635924"/>
<proteinExistence type="predicted"/>
<evidence type="ECO:0000313" key="2">
    <source>
        <dbReference type="Proteomes" id="UP000807769"/>
    </source>
</evidence>
<sequence>MDRFLKDWCIEQRTVPTSNGTGQSVGIKANLVVGITNPPLLTLQTIRASRLGPSKSRTITAPVAAADGSPTFHSRSKLVVAPLTKPQRRYKIPHKTHATSPLVPLNCYALSHETSPGMLNVLCKIASNHGTSNSSDERLAHFKKTPRHHTSLCHGCHVKWDKRSLGYHGFEVGVYRKRLGDSRNVTQAQDGNALIFHCNDAETYTEVDKTECNVYELWVEDTKHRICCSSSRDVTVHASEQLEFEFVSQKRRVAGIGPCSSTESQLDHLQLAIAVTLFDT</sequence>
<gene>
    <name evidence="1" type="ORF">BJ212DRAFT_1550410</name>
</gene>
<dbReference type="AlphaFoldDB" id="A0A9P7EGC9"/>
<keyword evidence="2" id="KW-1185">Reference proteome</keyword>
<accession>A0A9P7EGC9</accession>
<name>A0A9P7EGC9_9AGAM</name>
<protein>
    <submittedName>
        <fullName evidence="1">Uncharacterized protein</fullName>
    </submittedName>
</protein>
<dbReference type="RefSeq" id="XP_041196113.1">
    <property type="nucleotide sequence ID" value="XM_041341908.1"/>
</dbReference>
<reference evidence="1" key="1">
    <citation type="journal article" date="2020" name="New Phytol.">
        <title>Comparative genomics reveals dynamic genome evolution in host specialist ectomycorrhizal fungi.</title>
        <authorList>
            <person name="Lofgren L.A."/>
            <person name="Nguyen N.H."/>
            <person name="Vilgalys R."/>
            <person name="Ruytinx J."/>
            <person name="Liao H.L."/>
            <person name="Branco S."/>
            <person name="Kuo A."/>
            <person name="LaButti K."/>
            <person name="Lipzen A."/>
            <person name="Andreopoulos W."/>
            <person name="Pangilinan J."/>
            <person name="Riley R."/>
            <person name="Hundley H."/>
            <person name="Na H."/>
            <person name="Barry K."/>
            <person name="Grigoriev I.V."/>
            <person name="Stajich J.E."/>
            <person name="Kennedy P.G."/>
        </authorList>
    </citation>
    <scope>NUCLEOTIDE SEQUENCE</scope>
    <source>
        <strain evidence="1">MN1</strain>
    </source>
</reference>
<organism evidence="1 2">
    <name type="scientific">Suillus subaureus</name>
    <dbReference type="NCBI Taxonomy" id="48587"/>
    <lineage>
        <taxon>Eukaryota</taxon>
        <taxon>Fungi</taxon>
        <taxon>Dikarya</taxon>
        <taxon>Basidiomycota</taxon>
        <taxon>Agaricomycotina</taxon>
        <taxon>Agaricomycetes</taxon>
        <taxon>Agaricomycetidae</taxon>
        <taxon>Boletales</taxon>
        <taxon>Suillineae</taxon>
        <taxon>Suillaceae</taxon>
        <taxon>Suillus</taxon>
    </lineage>
</organism>
<dbReference type="EMBL" id="JABBWG010000007">
    <property type="protein sequence ID" value="KAG1821046.1"/>
    <property type="molecule type" value="Genomic_DNA"/>
</dbReference>